<dbReference type="Proteomes" id="UP000271889">
    <property type="component" value="Unassembled WGS sequence"/>
</dbReference>
<dbReference type="AlphaFoldDB" id="A0A3P6U343"/>
<name>A0A3P6U343_CYLGO</name>
<dbReference type="PANTHER" id="PTHR37079:SF4">
    <property type="entry name" value="SERINE_THREONINE-PROTEIN KINASE ATM"/>
    <property type="match status" value="1"/>
</dbReference>
<accession>A0A3P6U343</accession>
<keyword evidence="3" id="KW-1185">Reference proteome</keyword>
<dbReference type="InterPro" id="IPR011009">
    <property type="entry name" value="Kinase-like_dom_sf"/>
</dbReference>
<dbReference type="SUPFAM" id="SSF56112">
    <property type="entry name" value="Protein kinase-like (PK-like)"/>
    <property type="match status" value="1"/>
</dbReference>
<feature type="non-terminal residue" evidence="2">
    <location>
        <position position="1"/>
    </location>
</feature>
<dbReference type="InterPro" id="IPR000403">
    <property type="entry name" value="PI3/4_kinase_cat_dom"/>
</dbReference>
<evidence type="ECO:0000259" key="1">
    <source>
        <dbReference type="PROSITE" id="PS50290"/>
    </source>
</evidence>
<feature type="domain" description="PI3K/PI4K catalytic" evidence="1">
    <location>
        <begin position="10"/>
        <end position="187"/>
    </location>
</feature>
<evidence type="ECO:0000313" key="2">
    <source>
        <dbReference type="EMBL" id="VDK71011.1"/>
    </source>
</evidence>
<evidence type="ECO:0000313" key="3">
    <source>
        <dbReference type="Proteomes" id="UP000271889"/>
    </source>
</evidence>
<dbReference type="PROSITE" id="PS50290">
    <property type="entry name" value="PI3_4_KINASE_3"/>
    <property type="match status" value="1"/>
</dbReference>
<protein>
    <recommendedName>
        <fullName evidence="1">PI3K/PI4K catalytic domain-containing protein</fullName>
    </recommendedName>
</protein>
<dbReference type="PANTHER" id="PTHR37079">
    <property type="entry name" value="SERINE/THREONINE-PROTEIN KINASE ATM"/>
    <property type="match status" value="1"/>
</dbReference>
<reference evidence="2 3" key="1">
    <citation type="submission" date="2018-11" db="EMBL/GenBank/DDBJ databases">
        <authorList>
            <consortium name="Pathogen Informatics"/>
        </authorList>
    </citation>
    <scope>NUCLEOTIDE SEQUENCE [LARGE SCALE GENOMIC DNA]</scope>
</reference>
<dbReference type="OrthoDB" id="381190at2759"/>
<sequence>GDDLIKWESIERECIQADGISAPKVTRVKGSDGNLYKIIWKNDDVRQDCLVEQLFSIVNSILNNDEEEAFLRTYKVVPLDSKCGMIEFCQGTTSLKQILCGNNLLGGLHVSEQPQDETPLKMRNKLKGLAKCHVKQASAAFREACAQFQPVFRHFFYREYPLVCDWTRMIRNYRKSLAQWSIGTLCA</sequence>
<gene>
    <name evidence="2" type="ORF">CGOC_LOCUS6680</name>
</gene>
<dbReference type="GO" id="GO:0006974">
    <property type="term" value="P:DNA damage response"/>
    <property type="evidence" value="ECO:0007669"/>
    <property type="project" value="InterPro"/>
</dbReference>
<dbReference type="InterPro" id="IPR038980">
    <property type="entry name" value="ATM_plant"/>
</dbReference>
<dbReference type="Gene3D" id="3.30.1010.10">
    <property type="entry name" value="Phosphatidylinositol 3-kinase Catalytic Subunit, Chain A, domain 4"/>
    <property type="match status" value="1"/>
</dbReference>
<dbReference type="Pfam" id="PF00454">
    <property type="entry name" value="PI3_PI4_kinase"/>
    <property type="match status" value="1"/>
</dbReference>
<proteinExistence type="predicted"/>
<dbReference type="EMBL" id="UYRV01022151">
    <property type="protein sequence ID" value="VDK71011.1"/>
    <property type="molecule type" value="Genomic_DNA"/>
</dbReference>
<dbReference type="GO" id="GO:0004674">
    <property type="term" value="F:protein serine/threonine kinase activity"/>
    <property type="evidence" value="ECO:0007669"/>
    <property type="project" value="InterPro"/>
</dbReference>
<organism evidence="2 3">
    <name type="scientific">Cylicostephanus goldi</name>
    <name type="common">Nematode worm</name>
    <dbReference type="NCBI Taxonomy" id="71465"/>
    <lineage>
        <taxon>Eukaryota</taxon>
        <taxon>Metazoa</taxon>
        <taxon>Ecdysozoa</taxon>
        <taxon>Nematoda</taxon>
        <taxon>Chromadorea</taxon>
        <taxon>Rhabditida</taxon>
        <taxon>Rhabditina</taxon>
        <taxon>Rhabditomorpha</taxon>
        <taxon>Strongyloidea</taxon>
        <taxon>Strongylidae</taxon>
        <taxon>Cylicostephanus</taxon>
    </lineage>
</organism>